<dbReference type="Proteomes" id="UP001162992">
    <property type="component" value="Chromosome 18"/>
</dbReference>
<accession>A0ACC2AZD2</accession>
<gene>
    <name evidence="1" type="ORF">O6H91_18G030400</name>
</gene>
<protein>
    <submittedName>
        <fullName evidence="1">Uncharacterized protein</fullName>
    </submittedName>
</protein>
<comment type="caution">
    <text evidence="1">The sequence shown here is derived from an EMBL/GenBank/DDBJ whole genome shotgun (WGS) entry which is preliminary data.</text>
</comment>
<name>A0ACC2AZD2_DIPCM</name>
<reference evidence="2" key="1">
    <citation type="journal article" date="2024" name="Proc. Natl. Acad. Sci. U.S.A.">
        <title>Extraordinary preservation of gene collinearity over three hundred million years revealed in homosporous lycophytes.</title>
        <authorList>
            <person name="Li C."/>
            <person name="Wickell D."/>
            <person name="Kuo L.Y."/>
            <person name="Chen X."/>
            <person name="Nie B."/>
            <person name="Liao X."/>
            <person name="Peng D."/>
            <person name="Ji J."/>
            <person name="Jenkins J."/>
            <person name="Williams M."/>
            <person name="Shu S."/>
            <person name="Plott C."/>
            <person name="Barry K."/>
            <person name="Rajasekar S."/>
            <person name="Grimwood J."/>
            <person name="Han X."/>
            <person name="Sun S."/>
            <person name="Hou Z."/>
            <person name="He W."/>
            <person name="Dai G."/>
            <person name="Sun C."/>
            <person name="Schmutz J."/>
            <person name="Leebens-Mack J.H."/>
            <person name="Li F.W."/>
            <person name="Wang L."/>
        </authorList>
    </citation>
    <scope>NUCLEOTIDE SEQUENCE [LARGE SCALE GENOMIC DNA]</scope>
    <source>
        <strain evidence="2">cv. PW_Plant_1</strain>
    </source>
</reference>
<organism evidence="1 2">
    <name type="scientific">Diphasiastrum complanatum</name>
    <name type="common">Issler's clubmoss</name>
    <name type="synonym">Lycopodium complanatum</name>
    <dbReference type="NCBI Taxonomy" id="34168"/>
    <lineage>
        <taxon>Eukaryota</taxon>
        <taxon>Viridiplantae</taxon>
        <taxon>Streptophyta</taxon>
        <taxon>Embryophyta</taxon>
        <taxon>Tracheophyta</taxon>
        <taxon>Lycopodiopsida</taxon>
        <taxon>Lycopodiales</taxon>
        <taxon>Lycopodiaceae</taxon>
        <taxon>Lycopodioideae</taxon>
        <taxon>Diphasiastrum</taxon>
    </lineage>
</organism>
<evidence type="ECO:0000313" key="1">
    <source>
        <dbReference type="EMBL" id="KAJ7522888.1"/>
    </source>
</evidence>
<proteinExistence type="predicted"/>
<keyword evidence="2" id="KW-1185">Reference proteome</keyword>
<dbReference type="EMBL" id="CM055109">
    <property type="protein sequence ID" value="KAJ7522888.1"/>
    <property type="molecule type" value="Genomic_DNA"/>
</dbReference>
<evidence type="ECO:0000313" key="2">
    <source>
        <dbReference type="Proteomes" id="UP001162992"/>
    </source>
</evidence>
<sequence>MRQLLRKFHLGGNHYDRLDAERILEARGPTVDAPASASTPVDHRSSSGFSAWLSSVGRHGAQTASSSNQVTNSRQRPQSPIGSTGVDIGITGTGASPVESGGTQLDFQFMEEEYQVQLAMALSMSKDERPDPEMLEIEAVKKISLGLCPTPSNSHVEALAYRYWAYHVLDYDDRVLDGFYDVYGVSNGDISDRMPSLFDLQGAAISESSGYEVVLVNRVTDYDLVKLEKRVTCLGMDPIVSNNGPLRSGLAQKIADVVAEQMGGPVESDVELLALWKTTSWELKSFAQNIVLPLGALQIGLARHRALLFKVLADCVGIPCRLVKGRYYTGVDDGAVNILKDDDDREYIVDLIGAPGALIPLDSILNTAISDQMITCVTPSQEPLSKSQSSGSGQRSGEYNKGMLAQGSLQDDVLNPENVAMEDSKDKKERCTIVDIGQCDKNIEAKPSTASFSDCDNKASTTRTNYEKIETCHHQSPIGAAGMLSPPGVETNPLNLSSCTIDVKADSFNTAQNSQDVMLEEGNLSGFPFKASSKEFSHQTTEWKVSEDKKGVNERKRNRTTPRHRQAGSVGPGRPPVRVPRQELDSVQEDDDNKLQRLKSIEELDDRHQLNSYAGRILTTTSLAETSVTGVQDNTRLVSSVEPSFATPAIGAFSKGKGTVEYDIAHDFDSRAQYSQNKLAAVTPVTSPLGSDKVFEQSARGSGSQTQESKGLKLDETYATCSNSTGSSSSAQDQSHCGPVLIDEGFKEDKKYSLSNAQKHSRFESMLGDAAEWEILWEDLSLGERIGLGSYGEVYHGDWHGTEVAVKKFLDQDISGDALEEFRREVRIMRRLRHPNVVLFMGAVARAPNLSIVTEYLPRFEEMETSLLCKHTMLQQSSLGSLYKLIHRPNNELDERRRLRMALDVARGMNYLHNSTPIIVHRDLKSPNLLVDKNWVVKVCDFGLSRMKHNTFLSSMSTAGTPEWMAPEVLRNEPSNEKSDVYSFGVILWELATSQQPWSGLNPMQVVGAVGFQHRRLQIPQDTDPQIAQIIQDCWQNDSSLRPSFSQIMTTLKPLQRPVLAPQPYDYYRHIPQ</sequence>